<dbReference type="InterPro" id="IPR023393">
    <property type="entry name" value="START-like_dom_sf"/>
</dbReference>
<dbReference type="Gene3D" id="3.30.530.20">
    <property type="match status" value="1"/>
</dbReference>
<feature type="domain" description="Activator of Hsp90 ATPase homologue 1/2-like C-terminal" evidence="3">
    <location>
        <begin position="26"/>
        <end position="95"/>
    </location>
</feature>
<dbReference type="AlphaFoldDB" id="A0A4R8WUW0"/>
<proteinExistence type="inferred from homology"/>
<organism evidence="4 5">
    <name type="scientific">Cryobacterium algoritolerans</name>
    <dbReference type="NCBI Taxonomy" id="1259184"/>
    <lineage>
        <taxon>Bacteria</taxon>
        <taxon>Bacillati</taxon>
        <taxon>Actinomycetota</taxon>
        <taxon>Actinomycetes</taxon>
        <taxon>Micrococcales</taxon>
        <taxon>Microbacteriaceae</taxon>
        <taxon>Cryobacterium</taxon>
    </lineage>
</organism>
<evidence type="ECO:0000256" key="1">
    <source>
        <dbReference type="ARBA" id="ARBA00006817"/>
    </source>
</evidence>
<dbReference type="EMBL" id="SOFP01000032">
    <property type="protein sequence ID" value="TFC17414.1"/>
    <property type="molecule type" value="Genomic_DNA"/>
</dbReference>
<protein>
    <recommendedName>
        <fullName evidence="3">Activator of Hsp90 ATPase homologue 1/2-like C-terminal domain-containing protein</fullName>
    </recommendedName>
</protein>
<dbReference type="SUPFAM" id="SSF55961">
    <property type="entry name" value="Bet v1-like"/>
    <property type="match status" value="1"/>
</dbReference>
<comment type="similarity">
    <text evidence="1">Belongs to the AHA1 family.</text>
</comment>
<keyword evidence="5" id="KW-1185">Reference proteome</keyword>
<feature type="region of interest" description="Disordered" evidence="2">
    <location>
        <begin position="106"/>
        <end position="139"/>
    </location>
</feature>
<reference evidence="4 5" key="1">
    <citation type="submission" date="2019-03" db="EMBL/GenBank/DDBJ databases">
        <title>Genomics of glacier-inhabiting Cryobacterium strains.</title>
        <authorList>
            <person name="Liu Q."/>
            <person name="Xin Y.-H."/>
        </authorList>
    </citation>
    <scope>NUCLEOTIDE SEQUENCE [LARGE SCALE GENOMIC DNA]</scope>
    <source>
        <strain evidence="4 5">MDT1-3</strain>
    </source>
</reference>
<comment type="caution">
    <text evidence="4">The sequence shown here is derived from an EMBL/GenBank/DDBJ whole genome shotgun (WGS) entry which is preliminary data.</text>
</comment>
<dbReference type="OrthoDB" id="8755073at2"/>
<evidence type="ECO:0000259" key="3">
    <source>
        <dbReference type="Pfam" id="PF08327"/>
    </source>
</evidence>
<accession>A0A4R8WUW0</accession>
<name>A0A4R8WUW0_9MICO</name>
<dbReference type="Pfam" id="PF08327">
    <property type="entry name" value="AHSA1"/>
    <property type="match status" value="1"/>
</dbReference>
<evidence type="ECO:0000313" key="5">
    <source>
        <dbReference type="Proteomes" id="UP000298412"/>
    </source>
</evidence>
<evidence type="ECO:0000313" key="4">
    <source>
        <dbReference type="EMBL" id="TFC17414.1"/>
    </source>
</evidence>
<sequence length="139" mass="15278">MTGADASVDTPASAAPMTPWHGYITGRTLALDLGRRIVQSWRTTEFADDDPDSEIEVLFEAVDEGTCVTILLSHVPAGQRWYEESGWGDSYFVPMREYFTALRHRTRGGRSGSEVGNLDRGSGRRLTSPPAPIGKAHVR</sequence>
<dbReference type="InterPro" id="IPR013538">
    <property type="entry name" value="ASHA1/2-like_C"/>
</dbReference>
<evidence type="ECO:0000256" key="2">
    <source>
        <dbReference type="SAM" id="MobiDB-lite"/>
    </source>
</evidence>
<dbReference type="Proteomes" id="UP000298412">
    <property type="component" value="Unassembled WGS sequence"/>
</dbReference>
<gene>
    <name evidence="4" type="ORF">E3O19_06485</name>
</gene>